<dbReference type="Proteomes" id="UP000799118">
    <property type="component" value="Unassembled WGS sequence"/>
</dbReference>
<name>A0A6A4IFZ3_9AGAR</name>
<dbReference type="EMBL" id="ML769387">
    <property type="protein sequence ID" value="KAE9409526.1"/>
    <property type="molecule type" value="Genomic_DNA"/>
</dbReference>
<keyword evidence="1" id="KW-0732">Signal</keyword>
<feature type="chain" id="PRO_5025685560" evidence="1">
    <location>
        <begin position="19"/>
        <end position="142"/>
    </location>
</feature>
<keyword evidence="3" id="KW-1185">Reference proteome</keyword>
<feature type="signal peptide" evidence="1">
    <location>
        <begin position="1"/>
        <end position="18"/>
    </location>
</feature>
<evidence type="ECO:0000313" key="3">
    <source>
        <dbReference type="Proteomes" id="UP000799118"/>
    </source>
</evidence>
<sequence length="142" mass="15281">MQLKLSFIFLGVAAATYARPVESVIGHNAVAIGLGHGTGVVDTIYQEHKEIPSLKEGKTVLPFPAAFPEEHIVNIVEADALDVVEHVAHAGENRAGGVNGRTKGVVVEYEDAELKGSDLQRRHFSFGKFVKGAWNKVKGLIP</sequence>
<protein>
    <submittedName>
        <fullName evidence="2">Uncharacterized protein</fullName>
    </submittedName>
</protein>
<evidence type="ECO:0000256" key="1">
    <source>
        <dbReference type="SAM" id="SignalP"/>
    </source>
</evidence>
<reference evidence="2" key="1">
    <citation type="journal article" date="2019" name="Environ. Microbiol.">
        <title>Fungal ecological strategies reflected in gene transcription - a case study of two litter decomposers.</title>
        <authorList>
            <person name="Barbi F."/>
            <person name="Kohler A."/>
            <person name="Barry K."/>
            <person name="Baskaran P."/>
            <person name="Daum C."/>
            <person name="Fauchery L."/>
            <person name="Ihrmark K."/>
            <person name="Kuo A."/>
            <person name="LaButti K."/>
            <person name="Lipzen A."/>
            <person name="Morin E."/>
            <person name="Grigoriev I.V."/>
            <person name="Henrissat B."/>
            <person name="Lindahl B."/>
            <person name="Martin F."/>
        </authorList>
    </citation>
    <scope>NUCLEOTIDE SEQUENCE</scope>
    <source>
        <strain evidence="2">JB14</strain>
    </source>
</reference>
<gene>
    <name evidence="2" type="ORF">BT96DRAFT_527396</name>
</gene>
<dbReference type="AlphaFoldDB" id="A0A6A4IFZ3"/>
<accession>A0A6A4IFZ3</accession>
<evidence type="ECO:0000313" key="2">
    <source>
        <dbReference type="EMBL" id="KAE9409526.1"/>
    </source>
</evidence>
<organism evidence="2 3">
    <name type="scientific">Gymnopus androsaceus JB14</name>
    <dbReference type="NCBI Taxonomy" id="1447944"/>
    <lineage>
        <taxon>Eukaryota</taxon>
        <taxon>Fungi</taxon>
        <taxon>Dikarya</taxon>
        <taxon>Basidiomycota</taxon>
        <taxon>Agaricomycotina</taxon>
        <taxon>Agaricomycetes</taxon>
        <taxon>Agaricomycetidae</taxon>
        <taxon>Agaricales</taxon>
        <taxon>Marasmiineae</taxon>
        <taxon>Omphalotaceae</taxon>
        <taxon>Gymnopus</taxon>
    </lineage>
</organism>
<proteinExistence type="predicted"/>